<dbReference type="SUPFAM" id="SSF53067">
    <property type="entry name" value="Actin-like ATPase domain"/>
    <property type="match status" value="1"/>
</dbReference>
<evidence type="ECO:0000256" key="1">
    <source>
        <dbReference type="ARBA" id="ARBA00006479"/>
    </source>
</evidence>
<evidence type="ECO:0000313" key="3">
    <source>
        <dbReference type="Proteomes" id="UP000216352"/>
    </source>
</evidence>
<dbReference type="PANTHER" id="PTHR18964:SF149">
    <property type="entry name" value="BIFUNCTIONAL UDP-N-ACETYLGLUCOSAMINE 2-EPIMERASE_N-ACETYLMANNOSAMINE KINASE"/>
    <property type="match status" value="1"/>
</dbReference>
<name>A0A261FWC7_9BIFI</name>
<comment type="caution">
    <text evidence="2">The sequence shown here is derived from an EMBL/GenBank/DDBJ whole genome shotgun (WGS) entry which is preliminary data.</text>
</comment>
<dbReference type="OrthoDB" id="9810372at2"/>
<dbReference type="EMBL" id="MWWX01000001">
    <property type="protein sequence ID" value="OZG63490.1"/>
    <property type="molecule type" value="Genomic_DNA"/>
</dbReference>
<dbReference type="InterPro" id="IPR036388">
    <property type="entry name" value="WH-like_DNA-bd_sf"/>
</dbReference>
<dbReference type="InterPro" id="IPR043129">
    <property type="entry name" value="ATPase_NBD"/>
</dbReference>
<dbReference type="AlphaFoldDB" id="A0A261FWC7"/>
<accession>A0A261FWC7</accession>
<dbReference type="PANTHER" id="PTHR18964">
    <property type="entry name" value="ROK (REPRESSOR, ORF, KINASE) FAMILY"/>
    <property type="match status" value="1"/>
</dbReference>
<gene>
    <name evidence="2" type="ORF">BLEM_0193</name>
</gene>
<dbReference type="PROSITE" id="PS01125">
    <property type="entry name" value="ROK"/>
    <property type="match status" value="1"/>
</dbReference>
<dbReference type="Proteomes" id="UP000216352">
    <property type="component" value="Unassembled WGS sequence"/>
</dbReference>
<dbReference type="Gene3D" id="3.30.420.40">
    <property type="match status" value="2"/>
</dbReference>
<organism evidence="2 3">
    <name type="scientific">Bifidobacterium lemurum</name>
    <dbReference type="NCBI Taxonomy" id="1603886"/>
    <lineage>
        <taxon>Bacteria</taxon>
        <taxon>Bacillati</taxon>
        <taxon>Actinomycetota</taxon>
        <taxon>Actinomycetes</taxon>
        <taxon>Bifidobacteriales</taxon>
        <taxon>Bifidobacteriaceae</taxon>
        <taxon>Bifidobacterium</taxon>
    </lineage>
</organism>
<evidence type="ECO:0000313" key="2">
    <source>
        <dbReference type="EMBL" id="OZG63490.1"/>
    </source>
</evidence>
<proteinExistence type="inferred from homology"/>
<dbReference type="InterPro" id="IPR049874">
    <property type="entry name" value="ROK_cs"/>
</dbReference>
<keyword evidence="3" id="KW-1185">Reference proteome</keyword>
<dbReference type="InterPro" id="IPR000600">
    <property type="entry name" value="ROK"/>
</dbReference>
<dbReference type="Gene3D" id="1.10.10.10">
    <property type="entry name" value="Winged helix-like DNA-binding domain superfamily/Winged helix DNA-binding domain"/>
    <property type="match status" value="1"/>
</dbReference>
<dbReference type="SUPFAM" id="SSF46785">
    <property type="entry name" value="Winged helix' DNA-binding domain"/>
    <property type="match status" value="1"/>
</dbReference>
<reference evidence="2 3" key="1">
    <citation type="journal article" date="2017" name="BMC Genomics">
        <title>Comparative genomic and phylogenomic analyses of the Bifidobacteriaceae family.</title>
        <authorList>
            <person name="Lugli G.A."/>
            <person name="Milani C."/>
            <person name="Turroni F."/>
            <person name="Duranti S."/>
            <person name="Mancabelli L."/>
            <person name="Mangifesta M."/>
            <person name="Ferrario C."/>
            <person name="Modesto M."/>
            <person name="Mattarelli P."/>
            <person name="Jiri K."/>
            <person name="van Sinderen D."/>
            <person name="Ventura M."/>
        </authorList>
    </citation>
    <scope>NUCLEOTIDE SEQUENCE [LARGE SCALE GENOMIC DNA]</scope>
    <source>
        <strain evidence="2 3">DSM 28807</strain>
    </source>
</reference>
<dbReference type="RefSeq" id="WP_072725193.1">
    <property type="nucleotide sequence ID" value="NZ_BDIS01000013.1"/>
</dbReference>
<dbReference type="STRING" id="1603886.GCA_001895165_01033"/>
<dbReference type="Pfam" id="PF00480">
    <property type="entry name" value="ROK"/>
    <property type="match status" value="1"/>
</dbReference>
<protein>
    <submittedName>
        <fullName evidence="2">ROK family</fullName>
    </submittedName>
</protein>
<dbReference type="InterPro" id="IPR036390">
    <property type="entry name" value="WH_DNA-bd_sf"/>
</dbReference>
<comment type="similarity">
    <text evidence="1">Belongs to the ROK (NagC/XylR) family.</text>
</comment>
<sequence>MALTRTSHTRDDYSAAAPSDIRQRNRTAVLRAIYPNVWCSRAELSRITGMSKVSTSDVVAELIQDGLVTEGGYQNSPKPGKPALLVGFNARSMNVASVDISEADGMRGIVTDLAGDVLERDQEPIVEHMPLRTTQVVEFCERLVARAHAPVLGVAVATPGTVDEREGVVLAAPNLGWTDVELAALLRDRLGLEATVANDADCALFAERCFAQGSENMMLVQVAKGLGAAMLIGGNVVQGADHAAGEIGHVVVDDDGPQCVCGKRGCLETLVSTPVLERRIAQEPGHRDDVVADAGAILGRALAMPVAMSNISEVIVAGPEDVVDDGMARVVRDTINDMVRSRFIGAVNVRRSQLGADAAALGAVAFVMRDQLRIL</sequence>